<feature type="compositionally biased region" description="Polar residues" evidence="1">
    <location>
        <begin position="33"/>
        <end position="43"/>
    </location>
</feature>
<gene>
    <name evidence="2" type="ORF">HNQ71_001906</name>
</gene>
<comment type="caution">
    <text evidence="2">The sequence shown here is derived from an EMBL/GenBank/DDBJ whole genome shotgun (WGS) entry which is preliminary data.</text>
</comment>
<evidence type="ECO:0000313" key="2">
    <source>
        <dbReference type="EMBL" id="MBB6409241.1"/>
    </source>
</evidence>
<organism evidence="2 3">
    <name type="scientific">Mesorhizobium sangaii</name>
    <dbReference type="NCBI Taxonomy" id="505389"/>
    <lineage>
        <taxon>Bacteria</taxon>
        <taxon>Pseudomonadati</taxon>
        <taxon>Pseudomonadota</taxon>
        <taxon>Alphaproteobacteria</taxon>
        <taxon>Hyphomicrobiales</taxon>
        <taxon>Phyllobacteriaceae</taxon>
        <taxon>Mesorhizobium</taxon>
    </lineage>
</organism>
<accession>A0A841P6U2</accession>
<name>A0A841P6U2_9HYPH</name>
<sequence length="203" mass="22581">MNKDGFFSVGRARDVLLAGLRAALAAERPLDASGTSRKQNFPASGTRHGIASHAPVSGERRLARLHLKPRSRVVSNSVDELMTIFGNLSRGLNRMSGGPRGQTLCARIGERWPECLFCRLMSRIVEPNHCAIELARWHGRGTHAAARLPYEWPRPFTTPYETSWRTGHCTYAHDDLDLGNSSWSETVPELLGPLATARTLRRQ</sequence>
<protein>
    <submittedName>
        <fullName evidence="2">Uncharacterized protein</fullName>
    </submittedName>
</protein>
<reference evidence="2 3" key="1">
    <citation type="submission" date="2020-08" db="EMBL/GenBank/DDBJ databases">
        <title>Genomic Encyclopedia of Type Strains, Phase IV (KMG-IV): sequencing the most valuable type-strain genomes for metagenomic binning, comparative biology and taxonomic classification.</title>
        <authorList>
            <person name="Goeker M."/>
        </authorList>
    </citation>
    <scope>NUCLEOTIDE SEQUENCE [LARGE SCALE GENOMIC DNA]</scope>
    <source>
        <strain evidence="2 3">DSM 100039</strain>
    </source>
</reference>
<dbReference type="Proteomes" id="UP000556329">
    <property type="component" value="Unassembled WGS sequence"/>
</dbReference>
<dbReference type="EMBL" id="JACHEF010000002">
    <property type="protein sequence ID" value="MBB6409241.1"/>
    <property type="molecule type" value="Genomic_DNA"/>
</dbReference>
<proteinExistence type="predicted"/>
<evidence type="ECO:0000313" key="3">
    <source>
        <dbReference type="Proteomes" id="UP000556329"/>
    </source>
</evidence>
<feature type="region of interest" description="Disordered" evidence="1">
    <location>
        <begin position="31"/>
        <end position="55"/>
    </location>
</feature>
<evidence type="ECO:0000256" key="1">
    <source>
        <dbReference type="SAM" id="MobiDB-lite"/>
    </source>
</evidence>
<keyword evidence="3" id="KW-1185">Reference proteome</keyword>
<dbReference type="AlphaFoldDB" id="A0A841P6U2"/>